<organism evidence="2 3">
    <name type="scientific">Pseudaeromonas paramecii</name>
    <dbReference type="NCBI Taxonomy" id="2138166"/>
    <lineage>
        <taxon>Bacteria</taxon>
        <taxon>Pseudomonadati</taxon>
        <taxon>Pseudomonadota</taxon>
        <taxon>Gammaproteobacteria</taxon>
        <taxon>Aeromonadales</taxon>
        <taxon>Aeromonadaceae</taxon>
        <taxon>Pseudaeromonas</taxon>
    </lineage>
</organism>
<evidence type="ECO:0000256" key="1">
    <source>
        <dbReference type="SAM" id="SignalP"/>
    </source>
</evidence>
<dbReference type="Proteomes" id="UP001501321">
    <property type="component" value="Unassembled WGS sequence"/>
</dbReference>
<evidence type="ECO:0000313" key="3">
    <source>
        <dbReference type="Proteomes" id="UP001501321"/>
    </source>
</evidence>
<keyword evidence="3" id="KW-1185">Reference proteome</keyword>
<dbReference type="EMBL" id="BAABFC010000011">
    <property type="protein sequence ID" value="GAA4498398.1"/>
    <property type="molecule type" value="Genomic_DNA"/>
</dbReference>
<sequence length="244" mass="26637">MSLRCLALLLSCLTLPALQATEVAPPTAEQEYHALASRFVDLSLHQSPLAYLSLVTEPVLRDGGDGQYQHLAALLKPRVPADPVATLLYAGLLSAQAHKPLMRLSPDGQLNQAQLDNWPALMADPLLKESFGLLDTLCQQQNLQACLSWFQALNEQGVPVMVGQDEAARQTFLRSMAAPEAQVRRVAILNYAQQASPSLARFIASLYERGLLPLPPEMAKALGFERDAAKAAQWQSKAEQLMAQ</sequence>
<proteinExistence type="predicted"/>
<gene>
    <name evidence="2" type="ORF">GCM10023095_16760</name>
</gene>
<dbReference type="RefSeq" id="WP_345011983.1">
    <property type="nucleotide sequence ID" value="NZ_BAABFC010000011.1"/>
</dbReference>
<comment type="caution">
    <text evidence="2">The sequence shown here is derived from an EMBL/GenBank/DDBJ whole genome shotgun (WGS) entry which is preliminary data.</text>
</comment>
<reference evidence="3" key="1">
    <citation type="journal article" date="2019" name="Int. J. Syst. Evol. Microbiol.">
        <title>The Global Catalogue of Microorganisms (GCM) 10K type strain sequencing project: providing services to taxonomists for standard genome sequencing and annotation.</title>
        <authorList>
            <consortium name="The Broad Institute Genomics Platform"/>
            <consortium name="The Broad Institute Genome Sequencing Center for Infectious Disease"/>
            <person name="Wu L."/>
            <person name="Ma J."/>
        </authorList>
    </citation>
    <scope>NUCLEOTIDE SEQUENCE [LARGE SCALE GENOMIC DNA]</scope>
    <source>
        <strain evidence="3">JCM 32226</strain>
    </source>
</reference>
<name>A0ABP8Q6J2_9GAMM</name>
<protein>
    <submittedName>
        <fullName evidence="2">Uncharacterized protein</fullName>
    </submittedName>
</protein>
<accession>A0ABP8Q6J2</accession>
<feature type="signal peptide" evidence="1">
    <location>
        <begin position="1"/>
        <end position="20"/>
    </location>
</feature>
<keyword evidence="1" id="KW-0732">Signal</keyword>
<feature type="chain" id="PRO_5046419767" evidence="1">
    <location>
        <begin position="21"/>
        <end position="244"/>
    </location>
</feature>
<evidence type="ECO:0000313" key="2">
    <source>
        <dbReference type="EMBL" id="GAA4498398.1"/>
    </source>
</evidence>